<protein>
    <submittedName>
        <fullName evidence="1">Uncharacterized protein</fullName>
    </submittedName>
</protein>
<reference evidence="1" key="2">
    <citation type="submission" date="2025-09" db="UniProtKB">
        <authorList>
            <consortium name="EnsemblPlants"/>
        </authorList>
    </citation>
    <scope>IDENTIFICATION</scope>
</reference>
<organism evidence="1 2">
    <name type="scientific">Avena sativa</name>
    <name type="common">Oat</name>
    <dbReference type="NCBI Taxonomy" id="4498"/>
    <lineage>
        <taxon>Eukaryota</taxon>
        <taxon>Viridiplantae</taxon>
        <taxon>Streptophyta</taxon>
        <taxon>Embryophyta</taxon>
        <taxon>Tracheophyta</taxon>
        <taxon>Spermatophyta</taxon>
        <taxon>Magnoliopsida</taxon>
        <taxon>Liliopsida</taxon>
        <taxon>Poales</taxon>
        <taxon>Poaceae</taxon>
        <taxon>BOP clade</taxon>
        <taxon>Pooideae</taxon>
        <taxon>Poodae</taxon>
        <taxon>Poeae</taxon>
        <taxon>Poeae Chloroplast Group 1 (Aveneae type)</taxon>
        <taxon>Aveninae</taxon>
        <taxon>Avena</taxon>
    </lineage>
</organism>
<name>A0ACD5VJL0_AVESA</name>
<evidence type="ECO:0000313" key="2">
    <source>
        <dbReference type="Proteomes" id="UP001732700"/>
    </source>
</evidence>
<evidence type="ECO:0000313" key="1">
    <source>
        <dbReference type="EnsemblPlants" id="AVESA.00010b.r2.3AG0440620.1.CDS.1"/>
    </source>
</evidence>
<dbReference type="Proteomes" id="UP001732700">
    <property type="component" value="Chromosome 3A"/>
</dbReference>
<reference evidence="1" key="1">
    <citation type="submission" date="2021-05" db="EMBL/GenBank/DDBJ databases">
        <authorList>
            <person name="Scholz U."/>
            <person name="Mascher M."/>
            <person name="Fiebig A."/>
        </authorList>
    </citation>
    <scope>NUCLEOTIDE SEQUENCE [LARGE SCALE GENOMIC DNA]</scope>
</reference>
<sequence length="176" mass="19247">MNTQSVPQAMETEAFPIQFTKGIRSYWRRSKYHLVDGGETAGRGTRHLVRLGDGGSGDGKTWGVRLGGMFRVRVKAPATAAAAVPTRVLGGIRDAYVDTMLGAAKKHSAETQWLPSGPAPEALWQKRVPVRRSRSQAQGRQKGDELGQRLVLEMYKSVRESRDLAGMLQGQASTAR</sequence>
<accession>A0ACD5VJL0</accession>
<keyword evidence="2" id="KW-1185">Reference proteome</keyword>
<proteinExistence type="predicted"/>
<dbReference type="EnsemblPlants" id="AVESA.00010b.r2.3AG0440620.1">
    <property type="protein sequence ID" value="AVESA.00010b.r2.3AG0440620.1.CDS.1"/>
    <property type="gene ID" value="AVESA.00010b.r2.3AG0440620"/>
</dbReference>